<dbReference type="Gene3D" id="3.80.10.10">
    <property type="entry name" value="Ribonuclease Inhibitor"/>
    <property type="match status" value="2"/>
</dbReference>
<dbReference type="Pfam" id="PF13306">
    <property type="entry name" value="LRR_5"/>
    <property type="match status" value="1"/>
</dbReference>
<dbReference type="InterPro" id="IPR000483">
    <property type="entry name" value="Cys-rich_flank_reg_C"/>
</dbReference>
<dbReference type="InterPro" id="IPR032675">
    <property type="entry name" value="LRR_dom_sf"/>
</dbReference>
<keyword evidence="4" id="KW-0175">Coiled coil</keyword>
<evidence type="ECO:0000256" key="2">
    <source>
        <dbReference type="ARBA" id="ARBA00022729"/>
    </source>
</evidence>
<evidence type="ECO:0000256" key="5">
    <source>
        <dbReference type="SAM" id="Phobius"/>
    </source>
</evidence>
<dbReference type="InterPro" id="IPR003591">
    <property type="entry name" value="Leu-rich_rpt_typical-subtyp"/>
</dbReference>
<accession>A0A1B6HGG4</accession>
<evidence type="ECO:0000259" key="7">
    <source>
        <dbReference type="SMART" id="SM00082"/>
    </source>
</evidence>
<dbReference type="AlphaFoldDB" id="A0A1B6HGG4"/>
<feature type="coiled-coil region" evidence="4">
    <location>
        <begin position="413"/>
        <end position="505"/>
    </location>
</feature>
<feature type="chain" id="PRO_5008584374" description="LRRCT domain-containing protein" evidence="6">
    <location>
        <begin position="23"/>
        <end position="588"/>
    </location>
</feature>
<evidence type="ECO:0000256" key="4">
    <source>
        <dbReference type="SAM" id="Coils"/>
    </source>
</evidence>
<dbReference type="PROSITE" id="PS51450">
    <property type="entry name" value="LRR"/>
    <property type="match status" value="1"/>
</dbReference>
<dbReference type="InterPro" id="IPR050328">
    <property type="entry name" value="Dev_Immune_Receptor"/>
</dbReference>
<name>A0A1B6HGG4_9HEMI</name>
<keyword evidence="5" id="KW-1133">Transmembrane helix</keyword>
<keyword evidence="5" id="KW-0472">Membrane</keyword>
<evidence type="ECO:0000256" key="1">
    <source>
        <dbReference type="ARBA" id="ARBA00022614"/>
    </source>
</evidence>
<dbReference type="Pfam" id="PF13855">
    <property type="entry name" value="LRR_8"/>
    <property type="match status" value="1"/>
</dbReference>
<keyword evidence="1" id="KW-0433">Leucine-rich repeat</keyword>
<evidence type="ECO:0000313" key="8">
    <source>
        <dbReference type="EMBL" id="JAS73752.1"/>
    </source>
</evidence>
<dbReference type="PANTHER" id="PTHR24373">
    <property type="entry name" value="SLIT RELATED LEUCINE-RICH REPEAT NEURONAL PROTEIN"/>
    <property type="match status" value="1"/>
</dbReference>
<dbReference type="PANTHER" id="PTHR24373:SF275">
    <property type="entry name" value="TIR DOMAIN-CONTAINING PROTEIN"/>
    <property type="match status" value="1"/>
</dbReference>
<keyword evidence="2 6" id="KW-0732">Signal</keyword>
<dbReference type="SMART" id="SM00082">
    <property type="entry name" value="LRRCT"/>
    <property type="match status" value="1"/>
</dbReference>
<dbReference type="EMBL" id="GECU01033954">
    <property type="protein sequence ID" value="JAS73752.1"/>
    <property type="molecule type" value="Transcribed_RNA"/>
</dbReference>
<reference evidence="8" key="1">
    <citation type="submission" date="2015-11" db="EMBL/GenBank/DDBJ databases">
        <title>De novo transcriptome assembly of four potential Pierce s Disease insect vectors from Arizona vineyards.</title>
        <authorList>
            <person name="Tassone E.E."/>
        </authorList>
    </citation>
    <scope>NUCLEOTIDE SEQUENCE</scope>
</reference>
<dbReference type="GO" id="GO:0005615">
    <property type="term" value="C:extracellular space"/>
    <property type="evidence" value="ECO:0007669"/>
    <property type="project" value="TreeGrafter"/>
</dbReference>
<feature type="signal peptide" evidence="6">
    <location>
        <begin position="1"/>
        <end position="22"/>
    </location>
</feature>
<evidence type="ECO:0000256" key="3">
    <source>
        <dbReference type="ARBA" id="ARBA00022737"/>
    </source>
</evidence>
<evidence type="ECO:0000256" key="6">
    <source>
        <dbReference type="SAM" id="SignalP"/>
    </source>
</evidence>
<feature type="transmembrane region" description="Helical" evidence="5">
    <location>
        <begin position="528"/>
        <end position="550"/>
    </location>
</feature>
<protein>
    <recommendedName>
        <fullName evidence="7">LRRCT domain-containing protein</fullName>
    </recommendedName>
</protein>
<gene>
    <name evidence="8" type="ORF">g.50597</name>
</gene>
<dbReference type="GO" id="GO:0031012">
    <property type="term" value="C:extracellular matrix"/>
    <property type="evidence" value="ECO:0007669"/>
    <property type="project" value="TreeGrafter"/>
</dbReference>
<keyword evidence="3" id="KW-0677">Repeat</keyword>
<feature type="domain" description="LRRCT" evidence="7">
    <location>
        <begin position="355"/>
        <end position="413"/>
    </location>
</feature>
<dbReference type="InterPro" id="IPR001611">
    <property type="entry name" value="Leu-rich_rpt"/>
</dbReference>
<dbReference type="SUPFAM" id="SSF52058">
    <property type="entry name" value="L domain-like"/>
    <property type="match status" value="1"/>
</dbReference>
<proteinExistence type="predicted"/>
<dbReference type="InterPro" id="IPR026906">
    <property type="entry name" value="LRR_5"/>
</dbReference>
<keyword evidence="5" id="KW-0812">Transmembrane</keyword>
<sequence>MWITSVQLFTVLSFVCFNVCHGVEKDIEVECLDSKAITIKDGGIIANCAQYGLTRTTTNFHLWLYELKDVLQAVNVSHNHIKKVSKFSPLPRVLSLNLQHNSIRDIDPQAFTDLDNLQNLDLSDNRINGGSLRGVFVGKKVREHYESLPIRTLYLGHNNISVLYNDTFLHLEYLRDLHLDYNPLVVNEDFSNALSHLPELKLLNLAGAGLKSLPKDTFSGLRLTKLLLNGNQFTQVPALSELGSSLRLLNINQNPISELDASSFSGLRSISEIVVSGMPKLSTVKAGTFSNLENLRVVSCSYNPELTSVDEAAFWDKTVKHFTLQEVYLNDNALQTIRKTLLPWIKMSKVTLDGNRWVCDCQLHWLAKFLRNRNATVDRLMDVKCWDPPWLNGTQMVFWNIDLVSRHENFPCQAELEAERKETERKEKERLEQERLRQEQEQLRVEQERVRLKQDQAKLHLEQEVKNVPAETERKEKERLEQERLRQEQEQLRVEQERVRLKQDQAKLHLEQEVKNVPAETEESSVKFYHLIAIVGIIALVVLIGSVIAFNKYRNYRPIYNVEKMSSPMHNEMKDLKGTLAEKSHLVG</sequence>
<organism evidence="8">
    <name type="scientific">Homalodisca liturata</name>
    <dbReference type="NCBI Taxonomy" id="320908"/>
    <lineage>
        <taxon>Eukaryota</taxon>
        <taxon>Metazoa</taxon>
        <taxon>Ecdysozoa</taxon>
        <taxon>Arthropoda</taxon>
        <taxon>Hexapoda</taxon>
        <taxon>Insecta</taxon>
        <taxon>Pterygota</taxon>
        <taxon>Neoptera</taxon>
        <taxon>Paraneoptera</taxon>
        <taxon>Hemiptera</taxon>
        <taxon>Auchenorrhyncha</taxon>
        <taxon>Membracoidea</taxon>
        <taxon>Cicadellidae</taxon>
        <taxon>Cicadellinae</taxon>
        <taxon>Proconiini</taxon>
        <taxon>Homalodisca</taxon>
    </lineage>
</organism>
<dbReference type="SMART" id="SM00369">
    <property type="entry name" value="LRR_TYP"/>
    <property type="match status" value="6"/>
</dbReference>